<dbReference type="Proteomes" id="UP000218824">
    <property type="component" value="Chromosome"/>
</dbReference>
<name>A0AAU9AGU6_LYSEN</name>
<accession>A0AAU9AGU6</accession>
<dbReference type="EMBL" id="AP014940">
    <property type="protein sequence ID" value="BAV97168.1"/>
    <property type="molecule type" value="Genomic_DNA"/>
</dbReference>
<evidence type="ECO:0000256" key="1">
    <source>
        <dbReference type="SAM" id="SignalP"/>
    </source>
</evidence>
<keyword evidence="1" id="KW-0732">Signal</keyword>
<dbReference type="KEGG" id="lem:LEN_1681"/>
<dbReference type="GeneID" id="83066769"/>
<sequence>MSKSRVFAALVAAGLLTFATHALADIFVPIKQCPPGKVEKLIPGKNGLPIRVCV</sequence>
<dbReference type="RefSeq" id="WP_170849135.1">
    <property type="nucleotide sequence ID" value="NZ_AP014940.1"/>
</dbReference>
<reference evidence="2 3" key="1">
    <citation type="journal article" date="2017" name="DNA Res.">
        <title>Complete genome sequence and expression profile of the commercial lytic enzyme producer Lysobacter enzymogenes M497-1.</title>
        <authorList>
            <person name="Takami H."/>
            <person name="Toyoda A."/>
            <person name="Uchiyama I."/>
            <person name="Itoh T."/>
            <person name="Takaki Y."/>
            <person name="Arai W."/>
            <person name="Nishi S."/>
            <person name="Kawai M."/>
            <person name="Shinya K."/>
            <person name="Ikeda H."/>
        </authorList>
    </citation>
    <scope>NUCLEOTIDE SEQUENCE [LARGE SCALE GENOMIC DNA]</scope>
    <source>
        <strain evidence="2 3">M497-1</strain>
    </source>
</reference>
<feature type="chain" id="PRO_5043919469" evidence="1">
    <location>
        <begin position="25"/>
        <end position="54"/>
    </location>
</feature>
<proteinExistence type="predicted"/>
<gene>
    <name evidence="2" type="ORF">LEN_1681</name>
</gene>
<organism evidence="2 3">
    <name type="scientific">Lysobacter enzymogenes</name>
    <dbReference type="NCBI Taxonomy" id="69"/>
    <lineage>
        <taxon>Bacteria</taxon>
        <taxon>Pseudomonadati</taxon>
        <taxon>Pseudomonadota</taxon>
        <taxon>Gammaproteobacteria</taxon>
        <taxon>Lysobacterales</taxon>
        <taxon>Lysobacteraceae</taxon>
        <taxon>Lysobacter</taxon>
    </lineage>
</organism>
<feature type="signal peptide" evidence="1">
    <location>
        <begin position="1"/>
        <end position="24"/>
    </location>
</feature>
<dbReference type="AlphaFoldDB" id="A0AAU9AGU6"/>
<protein>
    <submittedName>
        <fullName evidence="2">Uncharacterized protein</fullName>
    </submittedName>
</protein>
<evidence type="ECO:0000313" key="3">
    <source>
        <dbReference type="Proteomes" id="UP000218824"/>
    </source>
</evidence>
<evidence type="ECO:0000313" key="2">
    <source>
        <dbReference type="EMBL" id="BAV97168.1"/>
    </source>
</evidence>